<feature type="transmembrane region" description="Helical" evidence="1">
    <location>
        <begin position="21"/>
        <end position="48"/>
    </location>
</feature>
<organism evidence="2 3">
    <name type="scientific">Mycobacterium gordonae</name>
    <dbReference type="NCBI Taxonomy" id="1778"/>
    <lineage>
        <taxon>Bacteria</taxon>
        <taxon>Bacillati</taxon>
        <taxon>Actinomycetota</taxon>
        <taxon>Actinomycetes</taxon>
        <taxon>Mycobacteriales</taxon>
        <taxon>Mycobacteriaceae</taxon>
        <taxon>Mycobacterium</taxon>
    </lineage>
</organism>
<feature type="transmembrane region" description="Helical" evidence="1">
    <location>
        <begin position="54"/>
        <end position="77"/>
    </location>
</feature>
<evidence type="ECO:0000256" key="1">
    <source>
        <dbReference type="SAM" id="Phobius"/>
    </source>
</evidence>
<gene>
    <name evidence="2" type="ORF">AO501_29085</name>
</gene>
<comment type="caution">
    <text evidence="2">The sequence shown here is derived from an EMBL/GenBank/DDBJ whole genome shotgun (WGS) entry which is preliminary data.</text>
</comment>
<keyword evidence="1" id="KW-0812">Transmembrane</keyword>
<keyword evidence="1" id="KW-1133">Transmembrane helix</keyword>
<proteinExistence type="predicted"/>
<keyword evidence="1" id="KW-0472">Membrane</keyword>
<dbReference type="RefSeq" id="WP_055580762.1">
    <property type="nucleotide sequence ID" value="NZ_LKTM01000354.1"/>
</dbReference>
<sequence>MGIGMLVIGAMPGIDMPGIDPMLGIPMSGIGAMLVIGGMLVMGGMLVIGDGEDMLMFSIAGVVLSALAFVNSLIPVTMSRYAHTRTRTPPAIHAAATR</sequence>
<reference evidence="2 3" key="1">
    <citation type="submission" date="2015-10" db="EMBL/GenBank/DDBJ databases">
        <title>Mycobacterium gordonae draft genome assembly.</title>
        <authorList>
            <person name="Ustinova V."/>
            <person name="Smirnova T."/>
            <person name="Blagodatskikh K."/>
            <person name="Varlamov D."/>
            <person name="Larionova E."/>
            <person name="Chernousova L."/>
        </authorList>
    </citation>
    <scope>NUCLEOTIDE SEQUENCE [LARGE SCALE GENOMIC DNA]</scope>
    <source>
        <strain evidence="2 3">CTRI 14-8773</strain>
    </source>
</reference>
<dbReference type="Proteomes" id="UP000051677">
    <property type="component" value="Unassembled WGS sequence"/>
</dbReference>
<evidence type="ECO:0000313" key="3">
    <source>
        <dbReference type="Proteomes" id="UP000051677"/>
    </source>
</evidence>
<dbReference type="EMBL" id="LKTM01000354">
    <property type="protein sequence ID" value="KQH76280.1"/>
    <property type="molecule type" value="Genomic_DNA"/>
</dbReference>
<name>A0A0Q2U690_MYCGO</name>
<evidence type="ECO:0000313" key="2">
    <source>
        <dbReference type="EMBL" id="KQH76280.1"/>
    </source>
</evidence>
<protein>
    <submittedName>
        <fullName evidence="2">Uncharacterized protein</fullName>
    </submittedName>
</protein>
<dbReference type="AlphaFoldDB" id="A0A0Q2U690"/>
<accession>A0A0Q2U690</accession>